<organism evidence="2 3">
    <name type="scientific">Calocera viscosa (strain TUFC12733)</name>
    <dbReference type="NCBI Taxonomy" id="1330018"/>
    <lineage>
        <taxon>Eukaryota</taxon>
        <taxon>Fungi</taxon>
        <taxon>Dikarya</taxon>
        <taxon>Basidiomycota</taxon>
        <taxon>Agaricomycotina</taxon>
        <taxon>Dacrymycetes</taxon>
        <taxon>Dacrymycetales</taxon>
        <taxon>Dacrymycetaceae</taxon>
        <taxon>Calocera</taxon>
    </lineage>
</organism>
<dbReference type="InterPro" id="IPR008928">
    <property type="entry name" value="6-hairpin_glycosidase_sf"/>
</dbReference>
<keyword evidence="3" id="KW-1185">Reference proteome</keyword>
<dbReference type="Pfam" id="PF03190">
    <property type="entry name" value="Thioredox_DsbH"/>
    <property type="match status" value="1"/>
</dbReference>
<dbReference type="OrthoDB" id="1923667at2759"/>
<reference evidence="2 3" key="1">
    <citation type="journal article" date="2016" name="Mol. Biol. Evol.">
        <title>Comparative Genomics of Early-Diverging Mushroom-Forming Fungi Provides Insights into the Origins of Lignocellulose Decay Capabilities.</title>
        <authorList>
            <person name="Nagy L.G."/>
            <person name="Riley R."/>
            <person name="Tritt A."/>
            <person name="Adam C."/>
            <person name="Daum C."/>
            <person name="Floudas D."/>
            <person name="Sun H."/>
            <person name="Yadav J.S."/>
            <person name="Pangilinan J."/>
            <person name="Larsson K.H."/>
            <person name="Matsuura K."/>
            <person name="Barry K."/>
            <person name="Labutti K."/>
            <person name="Kuo R."/>
            <person name="Ohm R.A."/>
            <person name="Bhattacharya S.S."/>
            <person name="Shirouzu T."/>
            <person name="Yoshinaga Y."/>
            <person name="Martin F.M."/>
            <person name="Grigoriev I.V."/>
            <person name="Hibbett D.S."/>
        </authorList>
    </citation>
    <scope>NUCLEOTIDE SEQUENCE [LARGE SCALE GENOMIC DNA]</scope>
    <source>
        <strain evidence="2 3">TUFC12733</strain>
    </source>
</reference>
<evidence type="ECO:0000313" key="3">
    <source>
        <dbReference type="Proteomes" id="UP000076738"/>
    </source>
</evidence>
<dbReference type="InterPro" id="IPR004879">
    <property type="entry name" value="Ssp411-like_TRX"/>
</dbReference>
<name>A0A167MUV8_CALVF</name>
<dbReference type="STRING" id="1330018.A0A167MUV8"/>
<proteinExistence type="predicted"/>
<evidence type="ECO:0000259" key="1">
    <source>
        <dbReference type="Pfam" id="PF03190"/>
    </source>
</evidence>
<dbReference type="SUPFAM" id="SSF52833">
    <property type="entry name" value="Thioredoxin-like"/>
    <property type="match status" value="1"/>
</dbReference>
<dbReference type="Proteomes" id="UP000076738">
    <property type="component" value="Unassembled WGS sequence"/>
</dbReference>
<dbReference type="PANTHER" id="PTHR42899:SF1">
    <property type="entry name" value="SPERMATOGENESIS-ASSOCIATED PROTEIN 20"/>
    <property type="match status" value="1"/>
</dbReference>
<dbReference type="GO" id="GO:0005975">
    <property type="term" value="P:carbohydrate metabolic process"/>
    <property type="evidence" value="ECO:0007669"/>
    <property type="project" value="InterPro"/>
</dbReference>
<sequence>MAHHGKPNRLISESSPYLRQHAYNPVDWYPWSDEAFEKAKAEDKPVFLSIGYSTCRWCHVMERESFENKEVAEMMNDVCVNVKVDREVLPDVDRVYMNYVTAITGRGGWPMSVWITPDTKVPFFGGTYFPPETMKQILGQIKDKWATARDRLVPAGNSLSDILQEPDSPTSSAQAALDPTVLRERCLGMFAHIYDKKNGGFGGAPKFPTESIFSFLNAAAFWNEGNGKALEMSGFTLKKMAMGGIHDQLGLGFHRYSVDAIWHIPHFEIMLYDNAQMTYHYLTYYALTGDEYYRTVAVGVLAYLDRVLLSKGKAYMSAEDAESYETEGDSIKKEGAFYAWTTVQIKALLGDEDGDVFCKHFGVTDEGNVMEEHDPHGELRGKNVLMEQGTIEDTASAVGKSVEQVNEIVSRGRERLFEEREKRPKPHLDDKLIASWNGLMLKTFAHASIQLKGAEGDRLYQQGLAVAKFIQNEMIKDDKLLRCYGTNVQGVSEDYACTINGLLALYQIKFDTSLLQLAVQLQDKQDDLFWDDKDGGYFASSADSDASKIMRLKDDHDGAEPSSNSISLHNLITLDSICHATDPALLGIPNVTESSAERYGLYAAKMIAHFTPKLLTQPASMPEMVCATLLHLKELKCVIVSSRESAQAEDFMGKIREADHKQWRPDTIYVWEKMEKLEGVSGRVCAGKTCGMPSRNVLDVLKELEIVR</sequence>
<dbReference type="InterPro" id="IPR036249">
    <property type="entry name" value="Thioredoxin-like_sf"/>
</dbReference>
<dbReference type="CDD" id="cd02955">
    <property type="entry name" value="SSP411"/>
    <property type="match status" value="1"/>
</dbReference>
<dbReference type="Gene3D" id="3.40.30.10">
    <property type="entry name" value="Glutaredoxin"/>
    <property type="match status" value="1"/>
</dbReference>
<dbReference type="PIRSF" id="PIRSF006402">
    <property type="entry name" value="UCP006402_thioredoxin"/>
    <property type="match status" value="1"/>
</dbReference>
<dbReference type="AlphaFoldDB" id="A0A167MUV8"/>
<protein>
    <submittedName>
        <fullName evidence="2">DUF255-domain-containing protein</fullName>
    </submittedName>
</protein>
<accession>A0A167MUV8</accession>
<gene>
    <name evidence="2" type="ORF">CALVIDRAFT_563296</name>
</gene>
<feature type="domain" description="Spermatogenesis-associated protein 20-like TRX" evidence="1">
    <location>
        <begin position="7"/>
        <end position="163"/>
    </location>
</feature>
<evidence type="ECO:0000313" key="2">
    <source>
        <dbReference type="EMBL" id="KZO97080.1"/>
    </source>
</evidence>
<dbReference type="PANTHER" id="PTHR42899">
    <property type="entry name" value="SPERMATOGENESIS-ASSOCIATED PROTEIN 20"/>
    <property type="match status" value="1"/>
</dbReference>
<dbReference type="InterPro" id="IPR024705">
    <property type="entry name" value="Ssp411"/>
</dbReference>
<dbReference type="SUPFAM" id="SSF48208">
    <property type="entry name" value="Six-hairpin glycosidases"/>
    <property type="match status" value="1"/>
</dbReference>
<dbReference type="EMBL" id="KV417281">
    <property type="protein sequence ID" value="KZO97080.1"/>
    <property type="molecule type" value="Genomic_DNA"/>
</dbReference>